<dbReference type="CDD" id="cd02440">
    <property type="entry name" value="AdoMet_MTases"/>
    <property type="match status" value="1"/>
</dbReference>
<feature type="binding site" evidence="2">
    <location>
        <begin position="95"/>
        <end position="96"/>
    </location>
    <ligand>
        <name>S-adenosyl-L-methionine</name>
        <dbReference type="ChEBI" id="CHEBI:59789"/>
    </ligand>
</feature>
<feature type="binding site" evidence="1">
    <location>
        <position position="4"/>
    </location>
    <ligand>
        <name>Zn(2+)</name>
        <dbReference type="ChEBI" id="CHEBI:29105"/>
    </ligand>
</feature>
<proteinExistence type="predicted"/>
<gene>
    <name evidence="5" type="ORF">EDD78_10341</name>
</gene>
<comment type="caution">
    <text evidence="5">The sequence shown here is derived from an EMBL/GenBank/DDBJ whole genome shotgun (WGS) entry which is preliminary data.</text>
</comment>
<feature type="binding site" evidence="1">
    <location>
        <position position="20"/>
    </location>
    <ligand>
        <name>Zn(2+)</name>
        <dbReference type="ChEBI" id="CHEBI:29105"/>
    </ligand>
</feature>
<feature type="binding site" evidence="2">
    <location>
        <position position="186"/>
    </location>
    <ligand>
        <name>S-adenosyl-L-methionine</name>
        <dbReference type="ChEBI" id="CHEBI:59789"/>
    </ligand>
</feature>
<dbReference type="Pfam" id="PF13649">
    <property type="entry name" value="Methyltransf_25"/>
    <property type="match status" value="1"/>
</dbReference>
<dbReference type="RefSeq" id="WP_132084154.1">
    <property type="nucleotide sequence ID" value="NZ_SLUK01000003.1"/>
</dbReference>
<keyword evidence="1" id="KW-0862">Zinc</keyword>
<dbReference type="Pfam" id="PF21302">
    <property type="entry name" value="Zn_ribbon_RlmA"/>
    <property type="match status" value="1"/>
</dbReference>
<feature type="binding site" evidence="1">
    <location>
        <position position="24"/>
    </location>
    <ligand>
        <name>Zn(2+)</name>
        <dbReference type="ChEBI" id="CHEBI:29105"/>
    </ligand>
</feature>
<dbReference type="InterPro" id="IPR052939">
    <property type="entry name" value="23S_rRNA_MeTrnsfrase_RlmA"/>
</dbReference>
<feature type="domain" description="Methyltransferase" evidence="3">
    <location>
        <begin position="88"/>
        <end position="175"/>
    </location>
</feature>
<keyword evidence="2" id="KW-0949">S-adenosyl-L-methionine</keyword>
<keyword evidence="6" id="KW-1185">Reference proteome</keyword>
<evidence type="ECO:0000259" key="3">
    <source>
        <dbReference type="Pfam" id="PF13649"/>
    </source>
</evidence>
<dbReference type="Proteomes" id="UP000294682">
    <property type="component" value="Unassembled WGS sequence"/>
</dbReference>
<dbReference type="InterPro" id="IPR016718">
    <property type="entry name" value="rRNA_m1G-MeTrfase_A_prd"/>
</dbReference>
<dbReference type="PANTHER" id="PTHR43460:SF1">
    <property type="entry name" value="METHYLTRANSFERASE TYPE 11 DOMAIN-CONTAINING PROTEIN"/>
    <property type="match status" value="1"/>
</dbReference>
<evidence type="ECO:0000259" key="4">
    <source>
        <dbReference type="Pfam" id="PF21302"/>
    </source>
</evidence>
<feature type="binding site" evidence="1">
    <location>
        <position position="7"/>
    </location>
    <ligand>
        <name>Zn(2+)</name>
        <dbReference type="ChEBI" id="CHEBI:29105"/>
    </ligand>
</feature>
<feature type="domain" description="23S rRNA (guanine(745)-N(1))-methyltransferase N-terminal" evidence="4">
    <location>
        <begin position="2"/>
        <end position="42"/>
    </location>
</feature>
<dbReference type="PIRSF" id="PIRSF018249">
    <property type="entry name" value="MyrA_prd"/>
    <property type="match status" value="1"/>
</dbReference>
<organism evidence="5 6">
    <name type="scientific">Harryflintia acetispora</name>
    <dbReference type="NCBI Taxonomy" id="1849041"/>
    <lineage>
        <taxon>Bacteria</taxon>
        <taxon>Bacillati</taxon>
        <taxon>Bacillota</taxon>
        <taxon>Clostridia</taxon>
        <taxon>Eubacteriales</taxon>
        <taxon>Oscillospiraceae</taxon>
        <taxon>Harryflintia</taxon>
    </lineage>
</organism>
<sequence length="275" mass="30758">MFCCPLCQRPLFVQQRALCCAAGHSFDLAAQGYVNLLPPNRGGSRDPGDNAGMIRARTTFLESGGYAPLREALCETIGALCTSPSPAILDAGCGEGYYIDGLCAYLQALGWEPTLYGIDLSKHGVRHAARRCPKGRFAVASIFELPFSGHCLDLVYNVFSPLCPQEFHRVLRRGGHFVAVYPAARHLYSLKEVLYEHPYENEEKSFELEGFSITGRRRLCYDFTAEGAQVLQSLFMMTPYYYKTPIEGAKRLAGLERLRTTADFWLVSYRKRGKL</sequence>
<dbReference type="AlphaFoldDB" id="A0A9X8Y8J6"/>
<dbReference type="GO" id="GO:0008168">
    <property type="term" value="F:methyltransferase activity"/>
    <property type="evidence" value="ECO:0007669"/>
    <property type="project" value="InterPro"/>
</dbReference>
<protein>
    <submittedName>
        <fullName evidence="5">23S rRNA (Guanine745-N1)-methyltransferase</fullName>
    </submittedName>
</protein>
<dbReference type="InterPro" id="IPR041698">
    <property type="entry name" value="Methyltransf_25"/>
</dbReference>
<name>A0A9X8Y8J6_9FIRM</name>
<dbReference type="Gene3D" id="3.40.50.150">
    <property type="entry name" value="Vaccinia Virus protein VP39"/>
    <property type="match status" value="1"/>
</dbReference>
<dbReference type="SUPFAM" id="SSF53335">
    <property type="entry name" value="S-adenosyl-L-methionine-dependent methyltransferases"/>
    <property type="match status" value="1"/>
</dbReference>
<dbReference type="InterPro" id="IPR029063">
    <property type="entry name" value="SAM-dependent_MTases_sf"/>
</dbReference>
<keyword evidence="1" id="KW-0479">Metal-binding</keyword>
<dbReference type="GO" id="GO:0046872">
    <property type="term" value="F:metal ion binding"/>
    <property type="evidence" value="ECO:0007669"/>
    <property type="project" value="UniProtKB-KW"/>
</dbReference>
<reference evidence="5 6" key="1">
    <citation type="submission" date="2019-03" db="EMBL/GenBank/DDBJ databases">
        <title>Genomic Encyclopedia of Type Strains, Phase IV (KMG-IV): sequencing the most valuable type-strain genomes for metagenomic binning, comparative biology and taxonomic classification.</title>
        <authorList>
            <person name="Goeker M."/>
        </authorList>
    </citation>
    <scope>NUCLEOTIDE SEQUENCE [LARGE SCALE GENOMIC DNA]</scope>
    <source>
        <strain evidence="5 6">DSM 100433</strain>
    </source>
</reference>
<dbReference type="InterPro" id="IPR048647">
    <property type="entry name" value="RlmA_N"/>
</dbReference>
<evidence type="ECO:0000256" key="2">
    <source>
        <dbReference type="PIRSR" id="PIRSR018249-2"/>
    </source>
</evidence>
<accession>A0A9X8Y8J6</accession>
<evidence type="ECO:0000313" key="5">
    <source>
        <dbReference type="EMBL" id="TCL44004.1"/>
    </source>
</evidence>
<evidence type="ECO:0000256" key="1">
    <source>
        <dbReference type="PIRSR" id="PIRSR018249-1"/>
    </source>
</evidence>
<dbReference type="EMBL" id="SLUK01000003">
    <property type="protein sequence ID" value="TCL44004.1"/>
    <property type="molecule type" value="Genomic_DNA"/>
</dbReference>
<feature type="binding site" evidence="2">
    <location>
        <position position="66"/>
    </location>
    <ligand>
        <name>S-adenosyl-L-methionine</name>
        <dbReference type="ChEBI" id="CHEBI:59789"/>
    </ligand>
</feature>
<evidence type="ECO:0000313" key="6">
    <source>
        <dbReference type="Proteomes" id="UP000294682"/>
    </source>
</evidence>
<dbReference type="PANTHER" id="PTHR43460">
    <property type="entry name" value="METHYLTRANSFERASE"/>
    <property type="match status" value="1"/>
</dbReference>